<dbReference type="FunFam" id="1.10.1170.10:FF:000003">
    <property type="entry name" value="E3 ubiquitin-protein ligase XIAP"/>
    <property type="match status" value="1"/>
</dbReference>
<dbReference type="GO" id="GO:0061630">
    <property type="term" value="F:ubiquitin protein ligase activity"/>
    <property type="evidence" value="ECO:0007669"/>
    <property type="project" value="TreeGrafter"/>
</dbReference>
<protein>
    <submittedName>
        <fullName evidence="9">Baculoviral IAP repeat-containing protein 3</fullName>
    </submittedName>
</protein>
<comment type="similarity">
    <text evidence="1">Belongs to the IAP family.</text>
</comment>
<dbReference type="Proteomes" id="UP000053240">
    <property type="component" value="Unassembled WGS sequence"/>
</dbReference>
<proteinExistence type="inferred from homology"/>
<dbReference type="GO" id="GO:0031625">
    <property type="term" value="F:ubiquitin protein ligase binding"/>
    <property type="evidence" value="ECO:0007669"/>
    <property type="project" value="UniProtKB-ARBA"/>
</dbReference>
<dbReference type="Pfam" id="PF13920">
    <property type="entry name" value="zf-C3HC4_3"/>
    <property type="match status" value="1"/>
</dbReference>
<feature type="region of interest" description="Disordered" evidence="7">
    <location>
        <begin position="81"/>
        <end position="127"/>
    </location>
</feature>
<evidence type="ECO:0000313" key="10">
    <source>
        <dbReference type="Proteomes" id="UP000053240"/>
    </source>
</evidence>
<evidence type="ECO:0000256" key="6">
    <source>
        <dbReference type="PROSITE-ProRule" id="PRU00175"/>
    </source>
</evidence>
<dbReference type="PROSITE" id="PS01282">
    <property type="entry name" value="BIR_REPEAT_1"/>
    <property type="match status" value="1"/>
</dbReference>
<evidence type="ECO:0000256" key="1">
    <source>
        <dbReference type="ARBA" id="ARBA00006672"/>
    </source>
</evidence>
<keyword evidence="10" id="KW-1185">Reference proteome</keyword>
<gene>
    <name evidence="9" type="ORF">RR48_07411</name>
</gene>
<dbReference type="PANTHER" id="PTHR10044">
    <property type="entry name" value="INHIBITOR OF APOPTOSIS"/>
    <property type="match status" value="1"/>
</dbReference>
<dbReference type="Gene3D" id="1.10.8.10">
    <property type="entry name" value="DNA helicase RuvA subunit, C-terminal domain"/>
    <property type="match status" value="1"/>
</dbReference>
<dbReference type="SMART" id="SM00184">
    <property type="entry name" value="RING"/>
    <property type="match status" value="1"/>
</dbReference>
<dbReference type="STRING" id="76193.A0A194RQQ0"/>
<dbReference type="GO" id="GO:0048471">
    <property type="term" value="C:perinuclear region of cytoplasm"/>
    <property type="evidence" value="ECO:0007669"/>
    <property type="project" value="UniProtKB-ARBA"/>
</dbReference>
<dbReference type="GO" id="GO:0005634">
    <property type="term" value="C:nucleus"/>
    <property type="evidence" value="ECO:0007669"/>
    <property type="project" value="TreeGrafter"/>
</dbReference>
<sequence length="670" mass="73700">MNLEINRLNTFTNWPACALINPVRIAKAGFFYTGQGTEVQCFSCSGKLSQWNCGDQVMWRHRMMYPNCEFVINPQSSGNVPLTPGGDCPSTDEPVAPSESSPQRSNRSSSNDQNIDESSQDYGHTEEDEMYKTDILRLLSFTNWNDSSVSQEALVNAGFYHAGEGRLRCAWCGGELAPFRNFGSLGSPLEVHRMYFPRCAHAQALETAQRNNYAMMPTRPWEDPDVPDNTDNNQPQSSGAAHNARVVAAGSSWRSLGVVGGGARHAAYASLASRLQTFSHWPADRPQVPKALAEAGFYYTGVDDQVRCFYCDGGLGKWEAGDAPWSEHAHWFPHCGYLLLVKGHDFVESCRNKSSVQRTVRCFYCDGGLGKWEAGDAPWSEHAHWFPHCGYLLLVKGHDFVESCRNKSSVQRTLSADSGLSTRRRNPSANFSITDSQVDACMESSTAMAALGAGLDAARVRRALLRRLRTTGLPFSSSEALIDAVLDEQLNEEAWSVTPQSQRLARDILAETLRDFVPGGTRLMPPSRAEDESESRSESESPSASPTPAARNITPFRRRDVTPSRASLPTQPSRSEKTQTRSLSSSKERKTSGDKKRNASPASQKKELTLEEENRQLKEARLCKVCMDSEVSVVFLPCGHLVSCAGCGAALAACPLCRAAVRALVRAYLA</sequence>
<accession>A0A194RQQ0</accession>
<evidence type="ECO:0000256" key="2">
    <source>
        <dbReference type="ARBA" id="ARBA00022703"/>
    </source>
</evidence>
<dbReference type="GO" id="GO:0070936">
    <property type="term" value="P:protein K48-linked ubiquitination"/>
    <property type="evidence" value="ECO:0007669"/>
    <property type="project" value="UniProtKB-ARBA"/>
</dbReference>
<feature type="compositionally biased region" description="Basic and acidic residues" evidence="7">
    <location>
        <begin position="586"/>
        <end position="597"/>
    </location>
</feature>
<dbReference type="GO" id="GO:0005829">
    <property type="term" value="C:cytosol"/>
    <property type="evidence" value="ECO:0007669"/>
    <property type="project" value="UniProtKB-ARBA"/>
</dbReference>
<evidence type="ECO:0000256" key="7">
    <source>
        <dbReference type="SAM" id="MobiDB-lite"/>
    </source>
</evidence>
<keyword evidence="4 6" id="KW-0863">Zinc-finger</keyword>
<feature type="domain" description="RING-type" evidence="8">
    <location>
        <begin position="623"/>
        <end position="658"/>
    </location>
</feature>
<dbReference type="Gene3D" id="1.10.533.10">
    <property type="entry name" value="Death Domain, Fas"/>
    <property type="match status" value="1"/>
</dbReference>
<dbReference type="FunCoup" id="A0A194RQQ0">
    <property type="interactions" value="1829"/>
</dbReference>
<dbReference type="SMART" id="SM00238">
    <property type="entry name" value="BIR"/>
    <property type="match status" value="4"/>
</dbReference>
<dbReference type="PANTHER" id="PTHR10044:SF139">
    <property type="entry name" value="DEATH-ASSOCIATED INHIBITOR OF APOPTOSIS 2"/>
    <property type="match status" value="1"/>
</dbReference>
<dbReference type="PROSITE" id="PS50089">
    <property type="entry name" value="ZF_RING_2"/>
    <property type="match status" value="1"/>
</dbReference>
<evidence type="ECO:0000313" key="9">
    <source>
        <dbReference type="EMBL" id="KPJ19812.1"/>
    </source>
</evidence>
<dbReference type="GO" id="GO:0043027">
    <property type="term" value="F:cysteine-type endopeptidase inhibitor activity involved in apoptotic process"/>
    <property type="evidence" value="ECO:0007669"/>
    <property type="project" value="UniProtKB-ARBA"/>
</dbReference>
<keyword evidence="5" id="KW-0862">Zinc</keyword>
<dbReference type="GO" id="GO:0031398">
    <property type="term" value="P:positive regulation of protein ubiquitination"/>
    <property type="evidence" value="ECO:0007669"/>
    <property type="project" value="TreeGrafter"/>
</dbReference>
<feature type="compositionally biased region" description="Polar residues" evidence="7">
    <location>
        <begin position="564"/>
        <end position="573"/>
    </location>
</feature>
<dbReference type="GO" id="GO:0043066">
    <property type="term" value="P:negative regulation of apoptotic process"/>
    <property type="evidence" value="ECO:0007669"/>
    <property type="project" value="TreeGrafter"/>
</dbReference>
<dbReference type="InterPro" id="IPR001841">
    <property type="entry name" value="Znf_RING"/>
</dbReference>
<dbReference type="GO" id="GO:0022416">
    <property type="term" value="P:chaeta development"/>
    <property type="evidence" value="ECO:0007669"/>
    <property type="project" value="UniProtKB-ARBA"/>
</dbReference>
<feature type="compositionally biased region" description="Low complexity" evidence="7">
    <location>
        <begin position="97"/>
        <end position="111"/>
    </location>
</feature>
<dbReference type="InterPro" id="IPR011029">
    <property type="entry name" value="DEATH-like_dom_sf"/>
</dbReference>
<dbReference type="InParanoid" id="A0A194RQQ0"/>
<dbReference type="InterPro" id="IPR001370">
    <property type="entry name" value="BIR_rpt"/>
</dbReference>
<dbReference type="InterPro" id="IPR050784">
    <property type="entry name" value="IAP"/>
</dbReference>
<dbReference type="AlphaFoldDB" id="A0A194RQQ0"/>
<feature type="compositionally biased region" description="Basic and acidic residues" evidence="7">
    <location>
        <begin position="528"/>
        <end position="539"/>
    </location>
</feature>
<feature type="compositionally biased region" description="Polar residues" evidence="7">
    <location>
        <begin position="229"/>
        <end position="240"/>
    </location>
</feature>
<dbReference type="GO" id="GO:0006915">
    <property type="term" value="P:apoptotic process"/>
    <property type="evidence" value="ECO:0007669"/>
    <property type="project" value="UniProtKB-KW"/>
</dbReference>
<dbReference type="PROSITE" id="PS50143">
    <property type="entry name" value="BIR_REPEAT_2"/>
    <property type="match status" value="4"/>
</dbReference>
<dbReference type="SUPFAM" id="SSF57924">
    <property type="entry name" value="Inhibitor of apoptosis (IAP) repeat"/>
    <property type="match status" value="4"/>
</dbReference>
<dbReference type="GO" id="GO:0089720">
    <property type="term" value="F:caspase binding"/>
    <property type="evidence" value="ECO:0007669"/>
    <property type="project" value="UniProtKB-ARBA"/>
</dbReference>
<feature type="region of interest" description="Disordered" evidence="7">
    <location>
        <begin position="216"/>
        <end position="242"/>
    </location>
</feature>
<feature type="compositionally biased region" description="Low complexity" evidence="7">
    <location>
        <begin position="540"/>
        <end position="551"/>
    </location>
</feature>
<dbReference type="EMBL" id="KQ459833">
    <property type="protein sequence ID" value="KPJ19812.1"/>
    <property type="molecule type" value="Genomic_DNA"/>
</dbReference>
<keyword evidence="2" id="KW-0053">Apoptosis</keyword>
<evidence type="ECO:0000256" key="4">
    <source>
        <dbReference type="ARBA" id="ARBA00022771"/>
    </source>
</evidence>
<dbReference type="GO" id="GO:0004869">
    <property type="term" value="F:cysteine-type endopeptidase inhibitor activity"/>
    <property type="evidence" value="ECO:0007669"/>
    <property type="project" value="UniProtKB-ARBA"/>
</dbReference>
<feature type="region of interest" description="Disordered" evidence="7">
    <location>
        <begin position="516"/>
        <end position="611"/>
    </location>
</feature>
<reference evidence="9 10" key="1">
    <citation type="journal article" date="2015" name="Nat. Commun.">
        <title>Outbred genome sequencing and CRISPR/Cas9 gene editing in butterflies.</title>
        <authorList>
            <person name="Li X."/>
            <person name="Fan D."/>
            <person name="Zhang W."/>
            <person name="Liu G."/>
            <person name="Zhang L."/>
            <person name="Zhao L."/>
            <person name="Fang X."/>
            <person name="Chen L."/>
            <person name="Dong Y."/>
            <person name="Chen Y."/>
            <person name="Ding Y."/>
            <person name="Zhao R."/>
            <person name="Feng M."/>
            <person name="Zhu Y."/>
            <person name="Feng Y."/>
            <person name="Jiang X."/>
            <person name="Zhu D."/>
            <person name="Xiang H."/>
            <person name="Feng X."/>
            <person name="Li S."/>
            <person name="Wang J."/>
            <person name="Zhang G."/>
            <person name="Kronforst M.R."/>
            <person name="Wang W."/>
        </authorList>
    </citation>
    <scope>NUCLEOTIDE SEQUENCE [LARGE SCALE GENOMIC DNA]</scope>
    <source>
        <strain evidence="9">Ya'a_city_454_Pm</strain>
        <tissue evidence="9">Whole body</tissue>
    </source>
</reference>
<evidence type="ECO:0000256" key="5">
    <source>
        <dbReference type="ARBA" id="ARBA00022833"/>
    </source>
</evidence>
<dbReference type="FunFam" id="3.30.40.10:FF:000184">
    <property type="entry name" value="Baculoviral IAP repeat containing 2"/>
    <property type="match status" value="1"/>
</dbReference>
<dbReference type="Pfam" id="PF00653">
    <property type="entry name" value="BIR"/>
    <property type="match status" value="4"/>
</dbReference>
<dbReference type="Gene3D" id="1.10.1170.10">
    <property type="entry name" value="Inhibitor Of Apoptosis Protein (2mihbC-IAP-1), Chain A"/>
    <property type="match status" value="4"/>
</dbReference>
<evidence type="ECO:0000259" key="8">
    <source>
        <dbReference type="PROSITE" id="PS50089"/>
    </source>
</evidence>
<keyword evidence="3" id="KW-0479">Metal-binding</keyword>
<dbReference type="GO" id="GO:0051726">
    <property type="term" value="P:regulation of cell cycle"/>
    <property type="evidence" value="ECO:0007669"/>
    <property type="project" value="TreeGrafter"/>
</dbReference>
<dbReference type="GO" id="GO:0008270">
    <property type="term" value="F:zinc ion binding"/>
    <property type="evidence" value="ECO:0007669"/>
    <property type="project" value="UniProtKB-KW"/>
</dbReference>
<name>A0A194RQQ0_PAPMA</name>
<dbReference type="FunFam" id="1.10.1170.10:FF:000002">
    <property type="entry name" value="Baculoviral IAP repeat containing 7"/>
    <property type="match status" value="1"/>
</dbReference>
<organism evidence="9 10">
    <name type="scientific">Papilio machaon</name>
    <name type="common">Old World swallowtail butterfly</name>
    <dbReference type="NCBI Taxonomy" id="76193"/>
    <lineage>
        <taxon>Eukaryota</taxon>
        <taxon>Metazoa</taxon>
        <taxon>Ecdysozoa</taxon>
        <taxon>Arthropoda</taxon>
        <taxon>Hexapoda</taxon>
        <taxon>Insecta</taxon>
        <taxon>Pterygota</taxon>
        <taxon>Neoptera</taxon>
        <taxon>Endopterygota</taxon>
        <taxon>Lepidoptera</taxon>
        <taxon>Glossata</taxon>
        <taxon>Ditrysia</taxon>
        <taxon>Papilionoidea</taxon>
        <taxon>Papilionidae</taxon>
        <taxon>Papilioninae</taxon>
        <taxon>Papilio</taxon>
    </lineage>
</organism>
<dbReference type="CDD" id="cd00022">
    <property type="entry name" value="BIR"/>
    <property type="match status" value="2"/>
</dbReference>
<evidence type="ECO:0000256" key="3">
    <source>
        <dbReference type="ARBA" id="ARBA00022723"/>
    </source>
</evidence>